<dbReference type="PROSITE" id="PS00678">
    <property type="entry name" value="WD_REPEATS_1"/>
    <property type="match status" value="1"/>
</dbReference>
<gene>
    <name evidence="6" type="primary">PAAF1</name>
    <name evidence="6" type="ORF">KI688_012358</name>
</gene>
<dbReference type="OrthoDB" id="10257301at2759"/>
<dbReference type="Proteomes" id="UP000707451">
    <property type="component" value="Unassembled WGS sequence"/>
</dbReference>
<dbReference type="InterPro" id="IPR036322">
    <property type="entry name" value="WD40_repeat_dom_sf"/>
</dbReference>
<comment type="similarity">
    <text evidence="4">Belongs to the WD repeat PAAF1/RPN14 family.</text>
</comment>
<dbReference type="AlphaFoldDB" id="A0A9P7XWM6"/>
<dbReference type="SUPFAM" id="SSF50978">
    <property type="entry name" value="WD40 repeat-like"/>
    <property type="match status" value="1"/>
</dbReference>
<dbReference type="EMBL" id="JAHRHY010000008">
    <property type="protein sequence ID" value="KAG9067573.1"/>
    <property type="molecule type" value="Genomic_DNA"/>
</dbReference>
<feature type="repeat" description="WD" evidence="5">
    <location>
        <begin position="141"/>
        <end position="174"/>
    </location>
</feature>
<evidence type="ECO:0000313" key="7">
    <source>
        <dbReference type="Proteomes" id="UP000707451"/>
    </source>
</evidence>
<evidence type="ECO:0000256" key="1">
    <source>
        <dbReference type="ARBA" id="ARBA00022574"/>
    </source>
</evidence>
<dbReference type="Pfam" id="PF00400">
    <property type="entry name" value="WD40"/>
    <property type="match status" value="3"/>
</dbReference>
<keyword evidence="7" id="KW-1185">Reference proteome</keyword>
<evidence type="ECO:0000256" key="4">
    <source>
        <dbReference type="ARBA" id="ARBA00038321"/>
    </source>
</evidence>
<dbReference type="PANTHER" id="PTHR19857:SF19">
    <property type="entry name" value="26S PROTEASOME REGULATORY SUBUNIT RPN14"/>
    <property type="match status" value="1"/>
</dbReference>
<keyword evidence="1 5" id="KW-0853">WD repeat</keyword>
<protein>
    <submittedName>
        <fullName evidence="6">Proteasomal ATPase-associated factor 1</fullName>
    </submittedName>
</protein>
<proteinExistence type="inferred from homology"/>
<feature type="repeat" description="WD" evidence="5">
    <location>
        <begin position="183"/>
        <end position="224"/>
    </location>
</feature>
<evidence type="ECO:0000313" key="6">
    <source>
        <dbReference type="EMBL" id="KAG9067573.1"/>
    </source>
</evidence>
<feature type="repeat" description="WD" evidence="5">
    <location>
        <begin position="99"/>
        <end position="140"/>
    </location>
</feature>
<dbReference type="InterPro" id="IPR019775">
    <property type="entry name" value="WD40_repeat_CS"/>
</dbReference>
<keyword evidence="3" id="KW-0647">Proteasome</keyword>
<accession>A0A9P7XWM6</accession>
<dbReference type="PROSITE" id="PS50082">
    <property type="entry name" value="WD_REPEATS_2"/>
    <property type="match status" value="3"/>
</dbReference>
<dbReference type="InterPro" id="IPR001680">
    <property type="entry name" value="WD40_rpt"/>
</dbReference>
<sequence length="442" mass="46986">MGIEGSTPTALVQVTVQADWTDVIADALRLNSTGTFWVSCYKRGSPSVHGAAKVAIVEDRKVQFTGHDGIILETITNYSFRVKIPEYDNVQVEVYGTGRRSNIAKISCMDVSPEGALFATGSEDGTLRIGETESGRITQELKAHIQYVNTCRFFPSGQVVLSGGGDFLLKVWSVLDGSCPVAMKGHTKPITDTAIIERGRNVVSSSNDGTVKLWEVASGTTIRTLSQHEGRVNAIALDSWESTVKTSLALDPKEVGTDGKLVIAASENGTLYGLDVRASEEVKLQGYEHVAAFQRKSYNKAPLRACAYSAQHSLVVSGTSEGVVEIFDIRKTDQVLNRFQRGTAGISSIVVSAPSSSSSALTSGQNCPGLIIGCEDSGVYETKPIQGETTVQVLREYVGYDLDGPARARVVGHGPALVAISKEGGLLRFSGTLGGVAPVPAV</sequence>
<dbReference type="GO" id="GO:0000502">
    <property type="term" value="C:proteasome complex"/>
    <property type="evidence" value="ECO:0007669"/>
    <property type="project" value="UniProtKB-KW"/>
</dbReference>
<reference evidence="6" key="1">
    <citation type="submission" date="2021-06" db="EMBL/GenBank/DDBJ databases">
        <title>Genome Sequence of Mortierella hyaline Strain SCG-10, a Cold-Adapted, Nitrate-Reducing Fungus Isolated from Soil in Minnesota, USA.</title>
        <authorList>
            <person name="Aldossari N."/>
        </authorList>
    </citation>
    <scope>NUCLEOTIDE SEQUENCE</scope>
    <source>
        <strain evidence="6">SCG-10</strain>
    </source>
</reference>
<evidence type="ECO:0000256" key="5">
    <source>
        <dbReference type="PROSITE-ProRule" id="PRU00221"/>
    </source>
</evidence>
<dbReference type="PROSITE" id="PS50294">
    <property type="entry name" value="WD_REPEATS_REGION"/>
    <property type="match status" value="2"/>
</dbReference>
<keyword evidence="2" id="KW-0677">Repeat</keyword>
<organism evidence="6 7">
    <name type="scientific">Linnemannia hyalina</name>
    <dbReference type="NCBI Taxonomy" id="64524"/>
    <lineage>
        <taxon>Eukaryota</taxon>
        <taxon>Fungi</taxon>
        <taxon>Fungi incertae sedis</taxon>
        <taxon>Mucoromycota</taxon>
        <taxon>Mortierellomycotina</taxon>
        <taxon>Mortierellomycetes</taxon>
        <taxon>Mortierellales</taxon>
        <taxon>Mortierellaceae</taxon>
        <taxon>Linnemannia</taxon>
    </lineage>
</organism>
<comment type="caution">
    <text evidence="6">The sequence shown here is derived from an EMBL/GenBank/DDBJ whole genome shotgun (WGS) entry which is preliminary data.</text>
</comment>
<name>A0A9P7XWM6_9FUNG</name>
<evidence type="ECO:0000256" key="3">
    <source>
        <dbReference type="ARBA" id="ARBA00022942"/>
    </source>
</evidence>
<dbReference type="PANTHER" id="PTHR19857">
    <property type="entry name" value="MITOCHONDRIAL DIVISION PROTEIN 1-RELATED"/>
    <property type="match status" value="1"/>
</dbReference>
<evidence type="ECO:0000256" key="2">
    <source>
        <dbReference type="ARBA" id="ARBA00022737"/>
    </source>
</evidence>
<dbReference type="InterPro" id="IPR051179">
    <property type="entry name" value="WD_repeat_multifunction"/>
</dbReference>
<dbReference type="Gene3D" id="2.130.10.10">
    <property type="entry name" value="YVTN repeat-like/Quinoprotein amine dehydrogenase"/>
    <property type="match status" value="2"/>
</dbReference>
<dbReference type="SMART" id="SM00320">
    <property type="entry name" value="WD40"/>
    <property type="match status" value="5"/>
</dbReference>
<dbReference type="InterPro" id="IPR015943">
    <property type="entry name" value="WD40/YVTN_repeat-like_dom_sf"/>
</dbReference>